<dbReference type="InterPro" id="IPR036388">
    <property type="entry name" value="WH-like_DNA-bd_sf"/>
</dbReference>
<dbReference type="Proteomes" id="UP000199152">
    <property type="component" value="Unassembled WGS sequence"/>
</dbReference>
<dbReference type="PANTHER" id="PTHR30136:SF34">
    <property type="entry name" value="TRANSCRIPTIONAL REGULATOR"/>
    <property type="match status" value="1"/>
</dbReference>
<accession>A0A1I4DH66</accession>
<dbReference type="SUPFAM" id="SSF55781">
    <property type="entry name" value="GAF domain-like"/>
    <property type="match status" value="1"/>
</dbReference>
<dbReference type="AlphaFoldDB" id="A0A1I4DH66"/>
<feature type="domain" description="IclR-ED" evidence="4">
    <location>
        <begin position="78"/>
        <end position="260"/>
    </location>
</feature>
<dbReference type="InParanoid" id="A0A1I4DH66"/>
<keyword evidence="2" id="KW-0238">DNA-binding</keyword>
<dbReference type="InterPro" id="IPR014757">
    <property type="entry name" value="Tscrpt_reg_IclR_C"/>
</dbReference>
<reference evidence="5 6" key="1">
    <citation type="submission" date="2016-10" db="EMBL/GenBank/DDBJ databases">
        <authorList>
            <person name="de Groot N.N."/>
        </authorList>
    </citation>
    <scope>NUCLEOTIDE SEQUENCE [LARGE SCALE GENOMIC DNA]</scope>
    <source>
        <strain evidence="5 6">DSM 45317</strain>
    </source>
</reference>
<evidence type="ECO:0000256" key="2">
    <source>
        <dbReference type="ARBA" id="ARBA00023125"/>
    </source>
</evidence>
<gene>
    <name evidence="5" type="ORF">SAMN04488085_104332</name>
</gene>
<dbReference type="Pfam" id="PF09339">
    <property type="entry name" value="HTH_IclR"/>
    <property type="match status" value="1"/>
</dbReference>
<organism evidence="5 6">
    <name type="scientific">Geodermatophilus ruber</name>
    <dbReference type="NCBI Taxonomy" id="504800"/>
    <lineage>
        <taxon>Bacteria</taxon>
        <taxon>Bacillati</taxon>
        <taxon>Actinomycetota</taxon>
        <taxon>Actinomycetes</taxon>
        <taxon>Geodermatophilales</taxon>
        <taxon>Geodermatophilaceae</taxon>
        <taxon>Geodermatophilus</taxon>
    </lineage>
</organism>
<dbReference type="PANTHER" id="PTHR30136">
    <property type="entry name" value="HELIX-TURN-HELIX TRANSCRIPTIONAL REGULATOR, ICLR FAMILY"/>
    <property type="match status" value="1"/>
</dbReference>
<sequence>MEPRRESDPGGRPPEGMAGLAKGLAVIEAFGPDRPQLSVTDAARATATSPATARRCLLTLEQLGYVSFDGKFFRPTPRMVRLGAAYLETASLPSLAQPLVLAARDELGESVSLAVLEDDQAVFIARAEVQRIVSTGVRLGAQLPAHASATGRVLLAGLPDDQVDDILQRSRPQATTSNTLVTVEQIRARVRQAREECLAYTDEELELGMRTMAVPVHDSHGRTRAALSVSSFAARASLDDMRTKMAPVLQGYAERLGRML</sequence>
<name>A0A1I4DH66_9ACTN</name>
<dbReference type="InterPro" id="IPR036390">
    <property type="entry name" value="WH_DNA-bd_sf"/>
</dbReference>
<dbReference type="SUPFAM" id="SSF46785">
    <property type="entry name" value="Winged helix' DNA-binding domain"/>
    <property type="match status" value="1"/>
</dbReference>
<dbReference type="EMBL" id="FOSW01000004">
    <property type="protein sequence ID" value="SFK91466.1"/>
    <property type="molecule type" value="Genomic_DNA"/>
</dbReference>
<evidence type="ECO:0000259" key="4">
    <source>
        <dbReference type="PROSITE" id="PS51078"/>
    </source>
</evidence>
<dbReference type="GO" id="GO:0003700">
    <property type="term" value="F:DNA-binding transcription factor activity"/>
    <property type="evidence" value="ECO:0007669"/>
    <property type="project" value="TreeGrafter"/>
</dbReference>
<dbReference type="InterPro" id="IPR050707">
    <property type="entry name" value="HTH_MetabolicPath_Reg"/>
</dbReference>
<dbReference type="InterPro" id="IPR005471">
    <property type="entry name" value="Tscrpt_reg_IclR_N"/>
</dbReference>
<dbReference type="PROSITE" id="PS51078">
    <property type="entry name" value="ICLR_ED"/>
    <property type="match status" value="1"/>
</dbReference>
<evidence type="ECO:0000313" key="6">
    <source>
        <dbReference type="Proteomes" id="UP000199152"/>
    </source>
</evidence>
<dbReference type="STRING" id="504800.SAMN04488085_104332"/>
<keyword evidence="1" id="KW-0805">Transcription regulation</keyword>
<proteinExistence type="predicted"/>
<dbReference type="Gene3D" id="3.30.450.40">
    <property type="match status" value="1"/>
</dbReference>
<dbReference type="InterPro" id="IPR029016">
    <property type="entry name" value="GAF-like_dom_sf"/>
</dbReference>
<protein>
    <submittedName>
        <fullName evidence="5">Transcriptional regulator, IclR family</fullName>
    </submittedName>
</protein>
<dbReference type="RefSeq" id="WP_218146176.1">
    <property type="nucleotide sequence ID" value="NZ_FOSW01000004.1"/>
</dbReference>
<dbReference type="SMART" id="SM00346">
    <property type="entry name" value="HTH_ICLR"/>
    <property type="match status" value="1"/>
</dbReference>
<dbReference type="Gene3D" id="1.10.10.10">
    <property type="entry name" value="Winged helix-like DNA-binding domain superfamily/Winged helix DNA-binding domain"/>
    <property type="match status" value="1"/>
</dbReference>
<evidence type="ECO:0000256" key="3">
    <source>
        <dbReference type="ARBA" id="ARBA00023163"/>
    </source>
</evidence>
<evidence type="ECO:0000256" key="1">
    <source>
        <dbReference type="ARBA" id="ARBA00023015"/>
    </source>
</evidence>
<evidence type="ECO:0000313" key="5">
    <source>
        <dbReference type="EMBL" id="SFK91466.1"/>
    </source>
</evidence>
<dbReference type="GO" id="GO:0003677">
    <property type="term" value="F:DNA binding"/>
    <property type="evidence" value="ECO:0007669"/>
    <property type="project" value="UniProtKB-KW"/>
</dbReference>
<dbReference type="GO" id="GO:0045892">
    <property type="term" value="P:negative regulation of DNA-templated transcription"/>
    <property type="evidence" value="ECO:0007669"/>
    <property type="project" value="TreeGrafter"/>
</dbReference>
<keyword evidence="3" id="KW-0804">Transcription</keyword>
<keyword evidence="6" id="KW-1185">Reference proteome</keyword>
<dbReference type="Pfam" id="PF01614">
    <property type="entry name" value="IclR_C"/>
    <property type="match status" value="1"/>
</dbReference>